<accession>A0A4Z2GT04</accession>
<reference evidence="2 3" key="1">
    <citation type="submission" date="2019-03" db="EMBL/GenBank/DDBJ databases">
        <title>First draft genome of Liparis tanakae, snailfish: a comprehensive survey of snailfish specific genes.</title>
        <authorList>
            <person name="Kim W."/>
            <person name="Song I."/>
            <person name="Jeong J.-H."/>
            <person name="Kim D."/>
            <person name="Kim S."/>
            <person name="Ryu S."/>
            <person name="Song J.Y."/>
            <person name="Lee S.K."/>
        </authorList>
    </citation>
    <scope>NUCLEOTIDE SEQUENCE [LARGE SCALE GENOMIC DNA]</scope>
    <source>
        <tissue evidence="2">Muscle</tissue>
    </source>
</reference>
<feature type="compositionally biased region" description="Polar residues" evidence="1">
    <location>
        <begin position="181"/>
        <end position="191"/>
    </location>
</feature>
<gene>
    <name evidence="2" type="ORF">EYF80_033859</name>
</gene>
<dbReference type="OrthoDB" id="10651189at2759"/>
<keyword evidence="3" id="KW-1185">Reference proteome</keyword>
<proteinExistence type="predicted"/>
<dbReference type="Proteomes" id="UP000314294">
    <property type="component" value="Unassembled WGS sequence"/>
</dbReference>
<feature type="region of interest" description="Disordered" evidence="1">
    <location>
        <begin position="160"/>
        <end position="191"/>
    </location>
</feature>
<dbReference type="AlphaFoldDB" id="A0A4Z2GT04"/>
<sequence>MFSRVKLRNSMLMPRSPRSMSCWQPGHGMVVTRGVTEPRRHPGDEMEPGGERRRYSKHGGPIYLDFQTTFALWLQAMNREVSLSMDGEGTLDLGLPGREHSEPASKESSWFSISSSLIHLWQTLCWQGRISGWAAGAGRRTRATGRRLTSPRSIRSTMLANSVMSSESDMATDGGGWCSTKPGQPTGGSHT</sequence>
<feature type="region of interest" description="Disordered" evidence="1">
    <location>
        <begin position="34"/>
        <end position="54"/>
    </location>
</feature>
<evidence type="ECO:0000313" key="2">
    <source>
        <dbReference type="EMBL" id="TNN55923.1"/>
    </source>
</evidence>
<comment type="caution">
    <text evidence="2">The sequence shown here is derived from an EMBL/GenBank/DDBJ whole genome shotgun (WGS) entry which is preliminary data.</text>
</comment>
<dbReference type="EMBL" id="SRLO01000442">
    <property type="protein sequence ID" value="TNN55923.1"/>
    <property type="molecule type" value="Genomic_DNA"/>
</dbReference>
<evidence type="ECO:0000313" key="3">
    <source>
        <dbReference type="Proteomes" id="UP000314294"/>
    </source>
</evidence>
<protein>
    <submittedName>
        <fullName evidence="2">Uncharacterized protein</fullName>
    </submittedName>
</protein>
<name>A0A4Z2GT04_9TELE</name>
<feature type="compositionally biased region" description="Polar residues" evidence="1">
    <location>
        <begin position="160"/>
        <end position="169"/>
    </location>
</feature>
<evidence type="ECO:0000256" key="1">
    <source>
        <dbReference type="SAM" id="MobiDB-lite"/>
    </source>
</evidence>
<feature type="compositionally biased region" description="Basic and acidic residues" evidence="1">
    <location>
        <begin position="36"/>
        <end position="53"/>
    </location>
</feature>
<organism evidence="2 3">
    <name type="scientific">Liparis tanakae</name>
    <name type="common">Tanaka's snailfish</name>
    <dbReference type="NCBI Taxonomy" id="230148"/>
    <lineage>
        <taxon>Eukaryota</taxon>
        <taxon>Metazoa</taxon>
        <taxon>Chordata</taxon>
        <taxon>Craniata</taxon>
        <taxon>Vertebrata</taxon>
        <taxon>Euteleostomi</taxon>
        <taxon>Actinopterygii</taxon>
        <taxon>Neopterygii</taxon>
        <taxon>Teleostei</taxon>
        <taxon>Neoteleostei</taxon>
        <taxon>Acanthomorphata</taxon>
        <taxon>Eupercaria</taxon>
        <taxon>Perciformes</taxon>
        <taxon>Cottioidei</taxon>
        <taxon>Cottales</taxon>
        <taxon>Liparidae</taxon>
        <taxon>Liparis</taxon>
    </lineage>
</organism>